<dbReference type="Pfam" id="PF04976">
    <property type="entry name" value="DmsC"/>
    <property type="match status" value="1"/>
</dbReference>
<evidence type="ECO:0000313" key="2">
    <source>
        <dbReference type="EMBL" id="CAB1128063.1"/>
    </source>
</evidence>
<dbReference type="GO" id="GO:0019645">
    <property type="term" value="P:anaerobic electron transport chain"/>
    <property type="evidence" value="ECO:0007669"/>
    <property type="project" value="InterPro"/>
</dbReference>
<dbReference type="GO" id="GO:0009390">
    <property type="term" value="C:dimethyl sulfoxide reductase complex"/>
    <property type="evidence" value="ECO:0007669"/>
    <property type="project" value="TreeGrafter"/>
</dbReference>
<dbReference type="AlphaFoldDB" id="A0A6F8ZEJ4"/>
<feature type="transmembrane region" description="Helical" evidence="1">
    <location>
        <begin position="178"/>
        <end position="198"/>
    </location>
</feature>
<keyword evidence="1" id="KW-0472">Membrane</keyword>
<evidence type="ECO:0000256" key="1">
    <source>
        <dbReference type="SAM" id="Phobius"/>
    </source>
</evidence>
<dbReference type="EMBL" id="LR778114">
    <property type="protein sequence ID" value="CAB1128063.1"/>
    <property type="molecule type" value="Genomic_DNA"/>
</dbReference>
<dbReference type="InterPro" id="IPR007059">
    <property type="entry name" value="DmsC"/>
</dbReference>
<reference evidence="2 3" key="1">
    <citation type="submission" date="2020-02" db="EMBL/GenBank/DDBJ databases">
        <authorList>
            <person name="Hogendoorn C."/>
        </authorList>
    </citation>
    <scope>NUCLEOTIDE SEQUENCE [LARGE SCALE GENOMIC DNA]</scope>
    <source>
        <strain evidence="2">R501</strain>
    </source>
</reference>
<feature type="transmembrane region" description="Helical" evidence="1">
    <location>
        <begin position="111"/>
        <end position="131"/>
    </location>
</feature>
<dbReference type="PANTHER" id="PTHR38095">
    <property type="entry name" value="ANAEROBIC DIMETHYL SULFOXIDE REDUCTASE CHAIN YNFH"/>
    <property type="match status" value="1"/>
</dbReference>
<name>A0A6F8ZEJ4_9FIRM</name>
<protein>
    <submittedName>
        <fullName evidence="2">Anaerobic dimethyl sulfoxide reductase chain C</fullName>
        <ecNumber evidence="2">1.8.99.-</ecNumber>
    </submittedName>
</protein>
<keyword evidence="2" id="KW-0560">Oxidoreductase</keyword>
<dbReference type="GO" id="GO:0005886">
    <property type="term" value="C:plasma membrane"/>
    <property type="evidence" value="ECO:0007669"/>
    <property type="project" value="TreeGrafter"/>
</dbReference>
<evidence type="ECO:0000313" key="3">
    <source>
        <dbReference type="Proteomes" id="UP000503399"/>
    </source>
</evidence>
<feature type="transmembrane region" description="Helical" evidence="1">
    <location>
        <begin position="7"/>
        <end position="26"/>
    </location>
</feature>
<gene>
    <name evidence="2" type="ORF">R50_0557</name>
</gene>
<keyword evidence="1" id="KW-1133">Transmembrane helix</keyword>
<dbReference type="EC" id="1.8.99.-" evidence="2"/>
<feature type="transmembrane region" description="Helical" evidence="1">
    <location>
        <begin position="143"/>
        <end position="166"/>
    </location>
</feature>
<feature type="transmembrane region" description="Helical" evidence="1">
    <location>
        <begin position="38"/>
        <end position="59"/>
    </location>
</feature>
<accession>A0A6F8ZEJ4</accession>
<dbReference type="PANTHER" id="PTHR38095:SF1">
    <property type="entry name" value="ANAEROBIC DIMETHYL SULFOXIDE REDUCTASE CHAIN YNFH"/>
    <property type="match status" value="1"/>
</dbReference>
<feature type="transmembrane region" description="Helical" evidence="1">
    <location>
        <begin position="80"/>
        <end position="99"/>
    </location>
</feature>
<proteinExistence type="predicted"/>
<sequence>MRPPWSLLGMTVLGGAAGGVVLGLFTDAWRGLVVPYSLLDLLALLLTAAGGAAAFTHLHHPRRARYVLRRLSSSWLSREVLTTGLLGVALTAAAVASWGDAAPAFQRALDSGLLVLALVALWVTAMIYASLPAMRSWYGPLTVVSMVGIGLYTGWVWHLAALALAGVPARALAPLRDATWVGAAALAGVKALQVRHFADARRRLTLGLGSGLPLGPYRLQDPGTGRPPYRTQTQAWPDLDPGCRRSGYAVSFALLFLVPALLAGTLLAYPAAGIALAVVALAGATGERWLFFADATHSSKLWLIGGDEERAPSRVAAPARVLAFLERYREGG</sequence>
<feature type="transmembrane region" description="Helical" evidence="1">
    <location>
        <begin position="274"/>
        <end position="291"/>
    </location>
</feature>
<dbReference type="KEGG" id="hfv:R50_0557"/>
<keyword evidence="3" id="KW-1185">Reference proteome</keyword>
<organism evidence="2 3">
    <name type="scientific">Candidatus Hydrogenisulfobacillus filiaventi</name>
    <dbReference type="NCBI Taxonomy" id="2707344"/>
    <lineage>
        <taxon>Bacteria</taxon>
        <taxon>Bacillati</taxon>
        <taxon>Bacillota</taxon>
        <taxon>Clostridia</taxon>
        <taxon>Eubacteriales</taxon>
        <taxon>Clostridiales Family XVII. Incertae Sedis</taxon>
        <taxon>Candidatus Hydrogenisulfobacillus</taxon>
    </lineage>
</organism>
<dbReference type="Proteomes" id="UP000503399">
    <property type="component" value="Chromosome"/>
</dbReference>
<feature type="transmembrane region" description="Helical" evidence="1">
    <location>
        <begin position="248"/>
        <end position="268"/>
    </location>
</feature>
<keyword evidence="1" id="KW-0812">Transmembrane</keyword>
<dbReference type="GO" id="GO:0009389">
    <property type="term" value="F:dimethyl sulfoxide reductase activity"/>
    <property type="evidence" value="ECO:0007669"/>
    <property type="project" value="TreeGrafter"/>
</dbReference>